<dbReference type="InterPro" id="IPR011009">
    <property type="entry name" value="Kinase-like_dom_sf"/>
</dbReference>
<organism evidence="1 2">
    <name type="scientific">Nocardioides jiangsuensis</name>
    <dbReference type="NCBI Taxonomy" id="2866161"/>
    <lineage>
        <taxon>Bacteria</taxon>
        <taxon>Bacillati</taxon>
        <taxon>Actinomycetota</taxon>
        <taxon>Actinomycetes</taxon>
        <taxon>Propionibacteriales</taxon>
        <taxon>Nocardioidaceae</taxon>
        <taxon>Nocardioides</taxon>
    </lineage>
</organism>
<comment type="caution">
    <text evidence="1">The sequence shown here is derived from an EMBL/GenBank/DDBJ whole genome shotgun (WGS) entry which is preliminary data.</text>
</comment>
<evidence type="ECO:0000313" key="1">
    <source>
        <dbReference type="EMBL" id="MBY9074894.1"/>
    </source>
</evidence>
<proteinExistence type="predicted"/>
<reference evidence="1 2" key="1">
    <citation type="submission" date="2021-08" db="EMBL/GenBank/DDBJ databases">
        <title>Nocardioides bacterium WL0053 sp. nov., isolated from the sediment.</title>
        <authorList>
            <person name="Wang L."/>
            <person name="Zhang D."/>
            <person name="Zhang A."/>
        </authorList>
    </citation>
    <scope>NUCLEOTIDE SEQUENCE [LARGE SCALE GENOMIC DNA]</scope>
    <source>
        <strain evidence="1 2">WL0053</strain>
    </source>
</reference>
<gene>
    <name evidence="1" type="ORF">K1X13_08695</name>
</gene>
<dbReference type="EMBL" id="JAIEZQ010000002">
    <property type="protein sequence ID" value="MBY9074894.1"/>
    <property type="molecule type" value="Genomic_DNA"/>
</dbReference>
<sequence length="305" mass="34208">MDDMRWRDPDWLAGVHAWVDDRLDELGVVRTGELEQPHVYPWSTVLRVPTRQGDVWFKASGDGLRHEAAVTARIAARRPDAVPPLLAADTTAGWMLMTDAGESLRTVVPREQSLDRWYDVLPLYAGVQLDLADDVDELLALGVPDMRLATLPKGYERLMDEIGADRRFRDAAPLVADLCDELAAFGLPELLQHDDLHDGQVFVRDDRPLLMDWGDVCISHPFFTLSVTLQGVLAWGLEDVQDSVDVAPFRDAYLAPYAERFDGDLVAATEVAMRLGWACRAVNGHVPSDHDHTFTRLRMFLDGRP</sequence>
<accession>A0ABS7RIN7</accession>
<protein>
    <submittedName>
        <fullName evidence="1">Aminoglycoside phosphotransferase family protein</fullName>
    </submittedName>
</protein>
<dbReference type="SUPFAM" id="SSF56112">
    <property type="entry name" value="Protein kinase-like (PK-like)"/>
    <property type="match status" value="1"/>
</dbReference>
<dbReference type="Proteomes" id="UP000754710">
    <property type="component" value="Unassembled WGS sequence"/>
</dbReference>
<evidence type="ECO:0000313" key="2">
    <source>
        <dbReference type="Proteomes" id="UP000754710"/>
    </source>
</evidence>
<keyword evidence="2" id="KW-1185">Reference proteome</keyword>
<dbReference type="RefSeq" id="WP_221024709.1">
    <property type="nucleotide sequence ID" value="NZ_JAIEZQ010000002.1"/>
</dbReference>
<name>A0ABS7RIN7_9ACTN</name>